<dbReference type="RefSeq" id="WP_328954447.1">
    <property type="nucleotide sequence ID" value="NZ_CP108110.1"/>
</dbReference>
<sequence length="147" mass="15830">MANDRVIVHGERGCKGKSQTLAPGVYDTSALDDDDFISSVTIPKGWTVTLYEDAKFSGRSKTLTATGDVGDDFDNITSSLTVSSPDKEAIVKTGDGHKDGKGAAITIEQNDADIDAKSLLKLTKNFPPKFEQIMVLSFTMTIDQPEI</sequence>
<name>A0ABZ1TYG1_9ACTN</name>
<evidence type="ECO:0000313" key="1">
    <source>
        <dbReference type="EMBL" id="WUQ83420.1"/>
    </source>
</evidence>
<evidence type="ECO:0000313" key="2">
    <source>
        <dbReference type="Proteomes" id="UP001432222"/>
    </source>
</evidence>
<dbReference type="InterPro" id="IPR011024">
    <property type="entry name" value="G_crystallin-like"/>
</dbReference>
<organism evidence="1 2">
    <name type="scientific">Kitasatospora purpeofusca</name>
    <dbReference type="NCBI Taxonomy" id="67352"/>
    <lineage>
        <taxon>Bacteria</taxon>
        <taxon>Bacillati</taxon>
        <taxon>Actinomycetota</taxon>
        <taxon>Actinomycetes</taxon>
        <taxon>Kitasatosporales</taxon>
        <taxon>Streptomycetaceae</taxon>
        <taxon>Kitasatospora</taxon>
    </lineage>
</organism>
<accession>A0ABZ1TYG1</accession>
<dbReference type="SUPFAM" id="SSF49695">
    <property type="entry name" value="gamma-Crystallin-like"/>
    <property type="match status" value="1"/>
</dbReference>
<proteinExistence type="predicted"/>
<protein>
    <submittedName>
        <fullName evidence="1">Uncharacterized protein</fullName>
    </submittedName>
</protein>
<gene>
    <name evidence="1" type="ORF">OHA16_10810</name>
</gene>
<reference evidence="1" key="1">
    <citation type="submission" date="2022-10" db="EMBL/GenBank/DDBJ databases">
        <title>The complete genomes of actinobacterial strains from the NBC collection.</title>
        <authorList>
            <person name="Joergensen T.S."/>
            <person name="Alvarez Arevalo M."/>
            <person name="Sterndorff E.B."/>
            <person name="Faurdal D."/>
            <person name="Vuksanovic O."/>
            <person name="Mourched A.-S."/>
            <person name="Charusanti P."/>
            <person name="Shaw S."/>
            <person name="Blin K."/>
            <person name="Weber T."/>
        </authorList>
    </citation>
    <scope>NUCLEOTIDE SEQUENCE</scope>
    <source>
        <strain evidence="1">NBC_00222</strain>
    </source>
</reference>
<keyword evidence="2" id="KW-1185">Reference proteome</keyword>
<dbReference type="EMBL" id="CP108110">
    <property type="protein sequence ID" value="WUQ83420.1"/>
    <property type="molecule type" value="Genomic_DNA"/>
</dbReference>
<dbReference type="Gene3D" id="2.60.20.10">
    <property type="entry name" value="Crystallins"/>
    <property type="match status" value="1"/>
</dbReference>
<dbReference type="Proteomes" id="UP001432222">
    <property type="component" value="Chromosome"/>
</dbReference>